<name>A0A451A6Z7_9GAMM</name>
<feature type="compositionally biased region" description="Polar residues" evidence="1">
    <location>
        <begin position="89"/>
        <end position="104"/>
    </location>
</feature>
<evidence type="ECO:0000313" key="2">
    <source>
        <dbReference type="EMBL" id="VFK61788.1"/>
    </source>
</evidence>
<dbReference type="EMBL" id="CAADFX010000160">
    <property type="protein sequence ID" value="VFK61788.1"/>
    <property type="molecule type" value="Genomic_DNA"/>
</dbReference>
<organism evidence="2">
    <name type="scientific">Candidatus Kentrum sp. TUN</name>
    <dbReference type="NCBI Taxonomy" id="2126343"/>
    <lineage>
        <taxon>Bacteria</taxon>
        <taxon>Pseudomonadati</taxon>
        <taxon>Pseudomonadota</taxon>
        <taxon>Gammaproteobacteria</taxon>
        <taxon>Candidatus Kentrum</taxon>
    </lineage>
</organism>
<gene>
    <name evidence="2" type="ORF">BECKTUN1418D_GA0071000_11601</name>
</gene>
<evidence type="ECO:0000256" key="1">
    <source>
        <dbReference type="SAM" id="MobiDB-lite"/>
    </source>
</evidence>
<accession>A0A451A6Z7</accession>
<proteinExistence type="predicted"/>
<feature type="region of interest" description="Disordered" evidence="1">
    <location>
        <begin position="237"/>
        <end position="256"/>
    </location>
</feature>
<reference evidence="2" key="1">
    <citation type="submission" date="2019-02" db="EMBL/GenBank/DDBJ databases">
        <authorList>
            <person name="Gruber-Vodicka R. H."/>
            <person name="Seah K. B. B."/>
        </authorList>
    </citation>
    <scope>NUCLEOTIDE SEQUENCE</scope>
    <source>
        <strain evidence="2">BECK_BY1</strain>
    </source>
</reference>
<feature type="compositionally biased region" description="Polar residues" evidence="1">
    <location>
        <begin position="188"/>
        <end position="201"/>
    </location>
</feature>
<protein>
    <submittedName>
        <fullName evidence="2">Uncharacterized protein</fullName>
    </submittedName>
</protein>
<sequence length="395" mass="44317">MNRYLALVQYHFTLESHSTYSIISYWKRLHGIVRDDINMDIERDENVPHPGRVELARVPKTTPDMLSGLYPVEETEQQKQSMPEAMDLPSTTLDSMNKPNSGKIMQNAIDSPAPRPSEPSIRKSKPKIPPFVPKPDKKPEEIGIVQAPPNPDVSGKSKDTGPFIPRRRPGDSRKIPPLPKLPKGTKETIVTEQPNDSTHSLPETIYFGGYIVAEKPDMEVPSSDSLSDAGDTGIIKSAHAASPRPPGRCIDGRSKSSSLVEQDDFRIGFDPAIYSLSGNHHTVYLSNIWLDDRRPLLAERIRISGYDAREGKNAKSLFRFDTDTEIYLSGSDMVFRTYPVNARSVPIICIDARVSLKNPARNGKVVMYYRHDSAIYRYDALLRRLGVTLHLRKGM</sequence>
<dbReference type="AlphaFoldDB" id="A0A451A6Z7"/>
<feature type="region of interest" description="Disordered" evidence="1">
    <location>
        <begin position="74"/>
        <end position="202"/>
    </location>
</feature>